<dbReference type="Gene3D" id="3.40.1280.10">
    <property type="match status" value="1"/>
</dbReference>
<dbReference type="InterPro" id="IPR029026">
    <property type="entry name" value="tRNA_m1G_MTases_N"/>
</dbReference>
<dbReference type="Gene3D" id="1.10.8.590">
    <property type="match status" value="1"/>
</dbReference>
<keyword evidence="4" id="KW-1185">Reference proteome</keyword>
<gene>
    <name evidence="3" type="ORF">MBAV_002103</name>
</gene>
<sequence length="128" mass="14061">REDNGPLSEEINRCGFLMTIATSQAQPSLNLAQAVLLVAYELSAVCINNTPARRPPGLVPQVQLNLLYDRIAETLNNLGLVNRGSEDLKSYIARNIAHLIGRYGLTHWEVNMLHGICTAINHKCKPSG</sequence>
<evidence type="ECO:0000256" key="2">
    <source>
        <dbReference type="ARBA" id="ARBA00022691"/>
    </source>
</evidence>
<name>A0A0F3GYB3_9BACT</name>
<dbReference type="EMBL" id="LACI01000898">
    <property type="protein sequence ID" value="KJU85703.1"/>
    <property type="molecule type" value="Genomic_DNA"/>
</dbReference>
<evidence type="ECO:0000256" key="1">
    <source>
        <dbReference type="ARBA" id="ARBA00007228"/>
    </source>
</evidence>
<dbReference type="InterPro" id="IPR029028">
    <property type="entry name" value="Alpha/beta_knot_MTases"/>
</dbReference>
<dbReference type="GO" id="GO:0008173">
    <property type="term" value="F:RNA methyltransferase activity"/>
    <property type="evidence" value="ECO:0007669"/>
    <property type="project" value="InterPro"/>
</dbReference>
<dbReference type="PANTHER" id="PTHR42786:SF2">
    <property type="entry name" value="TRNA (CYTIDINE_URIDINE-2'-O-)-METHYLTRANSFERASE TRMJ"/>
    <property type="match status" value="1"/>
</dbReference>
<dbReference type="Proteomes" id="UP000033423">
    <property type="component" value="Unassembled WGS sequence"/>
</dbReference>
<dbReference type="SUPFAM" id="SSF75217">
    <property type="entry name" value="alpha/beta knot"/>
    <property type="match status" value="1"/>
</dbReference>
<dbReference type="PANTHER" id="PTHR42786">
    <property type="entry name" value="TRNA/RRNA METHYLTRANSFERASE"/>
    <property type="match status" value="1"/>
</dbReference>
<evidence type="ECO:0000313" key="3">
    <source>
        <dbReference type="EMBL" id="KJU85703.1"/>
    </source>
</evidence>
<dbReference type="GO" id="GO:0002128">
    <property type="term" value="P:tRNA nucleoside ribose methylation"/>
    <property type="evidence" value="ECO:0007669"/>
    <property type="project" value="TreeGrafter"/>
</dbReference>
<comment type="caution">
    <text evidence="3">The sequence shown here is derived from an EMBL/GenBank/DDBJ whole genome shotgun (WGS) entry which is preliminary data.</text>
</comment>
<protein>
    <submittedName>
        <fullName evidence="3">RNA methyltransferase, TrmH family, group 1</fullName>
    </submittedName>
</protein>
<keyword evidence="3" id="KW-0489">Methyltransferase</keyword>
<keyword evidence="2" id="KW-0949">S-adenosyl-L-methionine</keyword>
<evidence type="ECO:0000313" key="4">
    <source>
        <dbReference type="Proteomes" id="UP000033423"/>
    </source>
</evidence>
<reference evidence="3 4" key="1">
    <citation type="submission" date="2015-02" db="EMBL/GenBank/DDBJ databases">
        <title>Single-cell genomics of uncultivated deep-branching MTB reveals a conserved set of magnetosome genes.</title>
        <authorList>
            <person name="Kolinko S."/>
            <person name="Richter M."/>
            <person name="Glockner F.O."/>
            <person name="Brachmann A."/>
            <person name="Schuler D."/>
        </authorList>
    </citation>
    <scope>NUCLEOTIDE SEQUENCE [LARGE SCALE GENOMIC DNA]</scope>
    <source>
        <strain evidence="3">TM-1</strain>
    </source>
</reference>
<feature type="non-terminal residue" evidence="3">
    <location>
        <position position="1"/>
    </location>
</feature>
<organism evidence="3 4">
    <name type="scientific">Candidatus Magnetobacterium bavaricum</name>
    <dbReference type="NCBI Taxonomy" id="29290"/>
    <lineage>
        <taxon>Bacteria</taxon>
        <taxon>Pseudomonadati</taxon>
        <taxon>Nitrospirota</taxon>
        <taxon>Thermodesulfovibrionia</taxon>
        <taxon>Thermodesulfovibrionales</taxon>
        <taxon>Candidatus Magnetobacteriaceae</taxon>
        <taxon>Candidatus Magnetobacterium</taxon>
    </lineage>
</organism>
<accession>A0A0F3GYB3</accession>
<dbReference type="GO" id="GO:0005829">
    <property type="term" value="C:cytosol"/>
    <property type="evidence" value="ECO:0007669"/>
    <property type="project" value="TreeGrafter"/>
</dbReference>
<proteinExistence type="inferred from homology"/>
<dbReference type="AlphaFoldDB" id="A0A0F3GYB3"/>
<comment type="similarity">
    <text evidence="1">Belongs to the class IV-like SAM-binding methyltransferase superfamily. RNA methyltransferase TrmH family.</text>
</comment>
<dbReference type="InterPro" id="IPR004384">
    <property type="entry name" value="RNA_MeTrfase_TrmJ/LasT"/>
</dbReference>
<dbReference type="PATRIC" id="fig|29290.4.peg.2788"/>
<keyword evidence="3" id="KW-0808">Transferase</keyword>